<dbReference type="Gene3D" id="3.90.1300.10">
    <property type="entry name" value="Amidase signature (AS) domain"/>
    <property type="match status" value="1"/>
</dbReference>
<dbReference type="EMBL" id="FPCJ01000001">
    <property type="protein sequence ID" value="SFV33057.1"/>
    <property type="molecule type" value="Genomic_DNA"/>
</dbReference>
<dbReference type="InterPro" id="IPR023631">
    <property type="entry name" value="Amidase_dom"/>
</dbReference>
<dbReference type="OrthoDB" id="9811471at2"/>
<evidence type="ECO:0000256" key="8">
    <source>
        <dbReference type="ARBA" id="ARBA00022917"/>
    </source>
</evidence>
<keyword evidence="5 10" id="KW-0436">Ligase</keyword>
<dbReference type="InterPro" id="IPR036928">
    <property type="entry name" value="AS_sf"/>
</dbReference>
<evidence type="ECO:0000256" key="7">
    <source>
        <dbReference type="ARBA" id="ARBA00022840"/>
    </source>
</evidence>
<feature type="active site" description="Charge relay system" evidence="10">
    <location>
        <position position="77"/>
    </location>
</feature>
<dbReference type="GO" id="GO:0050567">
    <property type="term" value="F:glutaminyl-tRNA synthase (glutamine-hydrolyzing) activity"/>
    <property type="evidence" value="ECO:0007669"/>
    <property type="project" value="UniProtKB-UniRule"/>
</dbReference>
<accession>A0A1I7NEF5</accession>
<reference evidence="13" key="1">
    <citation type="submission" date="2016-10" db="EMBL/GenBank/DDBJ databases">
        <authorList>
            <person name="Varghese N."/>
            <person name="Submissions S."/>
        </authorList>
    </citation>
    <scope>NUCLEOTIDE SEQUENCE [LARGE SCALE GENOMIC DNA]</scope>
    <source>
        <strain evidence="13">DSM 14807</strain>
    </source>
</reference>
<dbReference type="InterPro" id="IPR020556">
    <property type="entry name" value="Amidase_CS"/>
</dbReference>
<evidence type="ECO:0000256" key="2">
    <source>
        <dbReference type="ARBA" id="ARBA00011123"/>
    </source>
</evidence>
<evidence type="ECO:0000256" key="5">
    <source>
        <dbReference type="ARBA" id="ARBA00022598"/>
    </source>
</evidence>
<evidence type="ECO:0000259" key="11">
    <source>
        <dbReference type="Pfam" id="PF01425"/>
    </source>
</evidence>
<dbReference type="RefSeq" id="WP_092459532.1">
    <property type="nucleotide sequence ID" value="NZ_FPCJ01000001.1"/>
</dbReference>
<evidence type="ECO:0000313" key="13">
    <source>
        <dbReference type="Proteomes" id="UP000199537"/>
    </source>
</evidence>
<dbReference type="Proteomes" id="UP000199537">
    <property type="component" value="Unassembled WGS sequence"/>
</dbReference>
<dbReference type="EC" id="6.3.5.7" evidence="3 10"/>
<dbReference type="InterPro" id="IPR000120">
    <property type="entry name" value="Amidase"/>
</dbReference>
<keyword evidence="13" id="KW-1185">Reference proteome</keyword>
<dbReference type="AlphaFoldDB" id="A0A1I7NEF5"/>
<keyword evidence="6 10" id="KW-0547">Nucleotide-binding</keyword>
<evidence type="ECO:0000313" key="12">
    <source>
        <dbReference type="EMBL" id="SFV33057.1"/>
    </source>
</evidence>
<dbReference type="PANTHER" id="PTHR11895">
    <property type="entry name" value="TRANSAMIDASE"/>
    <property type="match status" value="1"/>
</dbReference>
<sequence length="481" mass="53167">MSVFRNVQEYHAHLLVGDVTCEQVVSAYLDRIALHKHLNAFIHLYAEEALHRARAIDARIQRERTLKRLTGVVFGIKDVIAYAHHPLTAASRMLKDFRSVYSATAVERLLQEEAIIIGSLNCDEFAMGSSTENSWFGPTLHPLNPDYVPGGSSGGSAAAVSADLCMLALGSDTGGSVRQPADFCGIIGLKPTYGRISRHGLIAYASSFDQIGIFGKDIADVATTLEVIAGPDEFDSTASPLPVESYQPVNNPEPPSMKLAYMKEALDHPSLDREMKSNIEKLIDWLIQKGHIVDAVHFNYLDVIAPAYYVLTTAEASANLARYDGVRYGYRASTEEGASLDICYQKTRSEGFGKEVKRRILLGTYVLSEGYYDAYYTKAQQVRRLVAEEAYRILHEYTCLLMPTFPTTAFRLGENMDDPVKMYLGDLYTVFANLAGLPAISIPLFRHSNGLPFGLQLVAGRFQEKKLLETAAYLLSHGSTI</sequence>
<gene>
    <name evidence="10" type="primary">gatA</name>
    <name evidence="12" type="ORF">SAMN05660895_1542</name>
</gene>
<evidence type="ECO:0000256" key="1">
    <source>
        <dbReference type="ARBA" id="ARBA00008069"/>
    </source>
</evidence>
<feature type="active site" description="Acyl-ester intermediate" evidence="10">
    <location>
        <position position="176"/>
    </location>
</feature>
<dbReference type="PANTHER" id="PTHR11895:SF7">
    <property type="entry name" value="GLUTAMYL-TRNA(GLN) AMIDOTRANSFERASE SUBUNIT A, MITOCHONDRIAL"/>
    <property type="match status" value="1"/>
</dbReference>
<evidence type="ECO:0000256" key="6">
    <source>
        <dbReference type="ARBA" id="ARBA00022741"/>
    </source>
</evidence>
<keyword evidence="8 10" id="KW-0648">Protein biosynthesis</keyword>
<dbReference type="HAMAP" id="MF_00120">
    <property type="entry name" value="GatA"/>
    <property type="match status" value="1"/>
</dbReference>
<evidence type="ECO:0000256" key="9">
    <source>
        <dbReference type="ARBA" id="ARBA00047407"/>
    </source>
</evidence>
<evidence type="ECO:0000256" key="10">
    <source>
        <dbReference type="HAMAP-Rule" id="MF_00120"/>
    </source>
</evidence>
<dbReference type="SUPFAM" id="SSF75304">
    <property type="entry name" value="Amidase signature (AS) enzymes"/>
    <property type="match status" value="1"/>
</dbReference>
<evidence type="ECO:0000256" key="3">
    <source>
        <dbReference type="ARBA" id="ARBA00012739"/>
    </source>
</evidence>
<evidence type="ECO:0000256" key="4">
    <source>
        <dbReference type="ARBA" id="ARBA00014428"/>
    </source>
</evidence>
<dbReference type="NCBIfam" id="TIGR00132">
    <property type="entry name" value="gatA"/>
    <property type="match status" value="1"/>
</dbReference>
<organism evidence="12 13">
    <name type="scientific">Thermoflavifilum thermophilum</name>
    <dbReference type="NCBI Taxonomy" id="1393122"/>
    <lineage>
        <taxon>Bacteria</taxon>
        <taxon>Pseudomonadati</taxon>
        <taxon>Bacteroidota</taxon>
        <taxon>Chitinophagia</taxon>
        <taxon>Chitinophagales</taxon>
        <taxon>Chitinophagaceae</taxon>
        <taxon>Thermoflavifilum</taxon>
    </lineage>
</organism>
<comment type="function">
    <text evidence="10">Allows the formation of correctly charged Gln-tRNA(Gln) through the transamidation of misacylated Glu-tRNA(Gln) in organisms which lack glutaminyl-tRNA synthetase. The reaction takes place in the presence of glutamine and ATP through an activated gamma-phospho-Glu-tRNA(Gln).</text>
</comment>
<dbReference type="Pfam" id="PF01425">
    <property type="entry name" value="Amidase"/>
    <property type="match status" value="1"/>
</dbReference>
<comment type="similarity">
    <text evidence="1 10">Belongs to the amidase family. GatA subfamily.</text>
</comment>
<comment type="subunit">
    <text evidence="2 10">Heterotrimer of A, B and C subunits.</text>
</comment>
<dbReference type="GO" id="GO:0005524">
    <property type="term" value="F:ATP binding"/>
    <property type="evidence" value="ECO:0007669"/>
    <property type="project" value="UniProtKB-KW"/>
</dbReference>
<dbReference type="GO" id="GO:0006412">
    <property type="term" value="P:translation"/>
    <property type="evidence" value="ECO:0007669"/>
    <property type="project" value="UniProtKB-UniRule"/>
</dbReference>
<dbReference type="GO" id="GO:0016740">
    <property type="term" value="F:transferase activity"/>
    <property type="evidence" value="ECO:0007669"/>
    <property type="project" value="UniProtKB-KW"/>
</dbReference>
<dbReference type="GO" id="GO:0030956">
    <property type="term" value="C:glutamyl-tRNA(Gln) amidotransferase complex"/>
    <property type="evidence" value="ECO:0007669"/>
    <property type="project" value="InterPro"/>
</dbReference>
<proteinExistence type="inferred from homology"/>
<dbReference type="PROSITE" id="PS00571">
    <property type="entry name" value="AMIDASES"/>
    <property type="match status" value="1"/>
</dbReference>
<keyword evidence="7 10" id="KW-0067">ATP-binding</keyword>
<dbReference type="STRING" id="1393122.SAMN05660895_1542"/>
<comment type="catalytic activity">
    <reaction evidence="9 10">
        <text>L-glutamyl-tRNA(Gln) + L-glutamine + ATP + H2O = L-glutaminyl-tRNA(Gln) + L-glutamate + ADP + phosphate + H(+)</text>
        <dbReference type="Rhea" id="RHEA:17521"/>
        <dbReference type="Rhea" id="RHEA-COMP:9681"/>
        <dbReference type="Rhea" id="RHEA-COMP:9684"/>
        <dbReference type="ChEBI" id="CHEBI:15377"/>
        <dbReference type="ChEBI" id="CHEBI:15378"/>
        <dbReference type="ChEBI" id="CHEBI:29985"/>
        <dbReference type="ChEBI" id="CHEBI:30616"/>
        <dbReference type="ChEBI" id="CHEBI:43474"/>
        <dbReference type="ChEBI" id="CHEBI:58359"/>
        <dbReference type="ChEBI" id="CHEBI:78520"/>
        <dbReference type="ChEBI" id="CHEBI:78521"/>
        <dbReference type="ChEBI" id="CHEBI:456216"/>
        <dbReference type="EC" id="6.3.5.7"/>
    </reaction>
</comment>
<name>A0A1I7NEF5_9BACT</name>
<keyword evidence="12" id="KW-0808">Transferase</keyword>
<feature type="active site" description="Charge relay system" evidence="10">
    <location>
        <position position="152"/>
    </location>
</feature>
<protein>
    <recommendedName>
        <fullName evidence="4 10">Glutamyl-tRNA(Gln) amidotransferase subunit A</fullName>
        <shortName evidence="10">Glu-ADT subunit A</shortName>
        <ecNumber evidence="3 10">6.3.5.7</ecNumber>
    </recommendedName>
</protein>
<dbReference type="InterPro" id="IPR004412">
    <property type="entry name" value="GatA"/>
</dbReference>
<feature type="domain" description="Amidase" evidence="11">
    <location>
        <begin position="24"/>
        <end position="468"/>
    </location>
</feature>